<evidence type="ECO:0000313" key="1">
    <source>
        <dbReference type="EMBL" id="SVA98543.1"/>
    </source>
</evidence>
<organism evidence="1">
    <name type="scientific">marine metagenome</name>
    <dbReference type="NCBI Taxonomy" id="408172"/>
    <lineage>
        <taxon>unclassified sequences</taxon>
        <taxon>metagenomes</taxon>
        <taxon>ecological metagenomes</taxon>
    </lineage>
</organism>
<reference evidence="1" key="1">
    <citation type="submission" date="2018-05" db="EMBL/GenBank/DDBJ databases">
        <authorList>
            <person name="Lanie J.A."/>
            <person name="Ng W.-L."/>
            <person name="Kazmierczak K.M."/>
            <person name="Andrzejewski T.M."/>
            <person name="Davidsen T.M."/>
            <person name="Wayne K.J."/>
            <person name="Tettelin H."/>
            <person name="Glass J.I."/>
            <person name="Rusch D."/>
            <person name="Podicherti R."/>
            <person name="Tsui H.-C.T."/>
            <person name="Winkler M.E."/>
        </authorList>
    </citation>
    <scope>NUCLEOTIDE SEQUENCE</scope>
</reference>
<feature type="non-terminal residue" evidence="1">
    <location>
        <position position="36"/>
    </location>
</feature>
<proteinExistence type="predicted"/>
<accession>A0A382AC74</accession>
<dbReference type="EMBL" id="UINC01024595">
    <property type="protein sequence ID" value="SVA98543.1"/>
    <property type="molecule type" value="Genomic_DNA"/>
</dbReference>
<gene>
    <name evidence="1" type="ORF">METZ01_LOCUS151397</name>
</gene>
<name>A0A382AC74_9ZZZZ</name>
<dbReference type="AlphaFoldDB" id="A0A382AC74"/>
<protein>
    <submittedName>
        <fullName evidence="1">Uncharacterized protein</fullName>
    </submittedName>
</protein>
<sequence>MKPLVAAVAVLVALGALVQAQTPEIDALRVRAEQGD</sequence>